<accession>A0A0A8XVA6</accession>
<evidence type="ECO:0000313" key="1">
    <source>
        <dbReference type="EMBL" id="JAD17826.1"/>
    </source>
</evidence>
<name>A0A0A8XVA6_ARUDO</name>
<sequence>MLFTVIPCSAFIGALSLMECAKFHK</sequence>
<reference evidence="1" key="1">
    <citation type="submission" date="2014-09" db="EMBL/GenBank/DDBJ databases">
        <authorList>
            <person name="Magalhaes I.L.F."/>
            <person name="Oliveira U."/>
            <person name="Santos F.R."/>
            <person name="Vidigal T.H.D.A."/>
            <person name="Brescovit A.D."/>
            <person name="Santos A.J."/>
        </authorList>
    </citation>
    <scope>NUCLEOTIDE SEQUENCE</scope>
    <source>
        <tissue evidence="1">Shoot tissue taken approximately 20 cm above the soil surface</tissue>
    </source>
</reference>
<dbReference type="EMBL" id="GBRH01280069">
    <property type="protein sequence ID" value="JAD17826.1"/>
    <property type="molecule type" value="Transcribed_RNA"/>
</dbReference>
<organism evidence="1">
    <name type="scientific">Arundo donax</name>
    <name type="common">Giant reed</name>
    <name type="synonym">Donax arundinaceus</name>
    <dbReference type="NCBI Taxonomy" id="35708"/>
    <lineage>
        <taxon>Eukaryota</taxon>
        <taxon>Viridiplantae</taxon>
        <taxon>Streptophyta</taxon>
        <taxon>Embryophyta</taxon>
        <taxon>Tracheophyta</taxon>
        <taxon>Spermatophyta</taxon>
        <taxon>Magnoliopsida</taxon>
        <taxon>Liliopsida</taxon>
        <taxon>Poales</taxon>
        <taxon>Poaceae</taxon>
        <taxon>PACMAD clade</taxon>
        <taxon>Arundinoideae</taxon>
        <taxon>Arundineae</taxon>
        <taxon>Arundo</taxon>
    </lineage>
</organism>
<reference evidence="1" key="2">
    <citation type="journal article" date="2015" name="Data Brief">
        <title>Shoot transcriptome of the giant reed, Arundo donax.</title>
        <authorList>
            <person name="Barrero R.A."/>
            <person name="Guerrero F.D."/>
            <person name="Moolhuijzen P."/>
            <person name="Goolsby J.A."/>
            <person name="Tidwell J."/>
            <person name="Bellgard S.E."/>
            <person name="Bellgard M.I."/>
        </authorList>
    </citation>
    <scope>NUCLEOTIDE SEQUENCE</scope>
    <source>
        <tissue evidence="1">Shoot tissue taken approximately 20 cm above the soil surface</tissue>
    </source>
</reference>
<proteinExistence type="predicted"/>
<protein>
    <submittedName>
        <fullName evidence="1">Uncharacterized protein</fullName>
    </submittedName>
</protein>
<dbReference type="AlphaFoldDB" id="A0A0A8XVA6"/>